<evidence type="ECO:0000313" key="6">
    <source>
        <dbReference type="Proteomes" id="UP000033434"/>
    </source>
</evidence>
<protein>
    <recommendedName>
        <fullName evidence="4">Response regulatory domain-containing protein</fullName>
    </recommendedName>
</protein>
<organism evidence="5 6">
    <name type="scientific">Pseudoalteromonas luteoviolacea S4054</name>
    <dbReference type="NCBI Taxonomy" id="1129367"/>
    <lineage>
        <taxon>Bacteria</taxon>
        <taxon>Pseudomonadati</taxon>
        <taxon>Pseudomonadota</taxon>
        <taxon>Gammaproteobacteria</taxon>
        <taxon>Alteromonadales</taxon>
        <taxon>Pseudoalteromonadaceae</taxon>
        <taxon>Pseudoalteromonas</taxon>
    </lineage>
</organism>
<reference evidence="5 6" key="1">
    <citation type="journal article" date="2015" name="BMC Genomics">
        <title>Genome mining reveals unlocked bioactive potential of marine Gram-negative bacteria.</title>
        <authorList>
            <person name="Machado H."/>
            <person name="Sonnenschein E.C."/>
            <person name="Melchiorsen J."/>
            <person name="Gram L."/>
        </authorList>
    </citation>
    <scope>NUCLEOTIDE SEQUENCE [LARGE SCALE GENOMIC DNA]</scope>
    <source>
        <strain evidence="5 6">S4054</strain>
    </source>
</reference>
<evidence type="ECO:0000256" key="2">
    <source>
        <dbReference type="ARBA" id="ARBA00023012"/>
    </source>
</evidence>
<dbReference type="Pfam" id="PF00072">
    <property type="entry name" value="Response_reg"/>
    <property type="match status" value="1"/>
</dbReference>
<dbReference type="CDD" id="cd00156">
    <property type="entry name" value="REC"/>
    <property type="match status" value="1"/>
</dbReference>
<gene>
    <name evidence="5" type="ORF">N479_21730</name>
</gene>
<sequence>MKILRTTLLLLHQSTEVVDMLAPILNSLFETVHFAHIEKEEAKLIGILEQEHKSLIFAHAFESPKDALNSINKLKKLDVFQAVVKCPNFDILFCDKVQRENAFKLCEKEVFYTYETFKPIYDINKIKLTLIRLSQHLESQVDLLEVESENKEMGDNIKSSIESIEALQQNVAKQAGESAKEFEHITSPLDTLLAHVPPAEWEKAFTRIVRALPESVQRSSVDSFSLQAVRDHLEHYKNNSVQMLNALAESLDCAKPQLVSKKTTVIVADDQPVIQKIISNILERRGFKVELANNGVEAVMKAKVMEPSLILLDIDMPIMDGFAALQAIKEVDGVKNVPVMMLTSHSDKEMIQSCIQHGAVDYVVKPTSAKILLGKILKVINL</sequence>
<dbReference type="Gene3D" id="3.40.50.2300">
    <property type="match status" value="1"/>
</dbReference>
<dbReference type="PATRIC" id="fig|1129367.4.peg.4518"/>
<name>A0A0F6A645_9GAMM</name>
<comment type="caution">
    <text evidence="5">The sequence shown here is derived from an EMBL/GenBank/DDBJ whole genome shotgun (WGS) entry which is preliminary data.</text>
</comment>
<dbReference type="SUPFAM" id="SSF52172">
    <property type="entry name" value="CheY-like"/>
    <property type="match status" value="1"/>
</dbReference>
<dbReference type="GO" id="GO:0000160">
    <property type="term" value="P:phosphorelay signal transduction system"/>
    <property type="evidence" value="ECO:0007669"/>
    <property type="project" value="UniProtKB-KW"/>
</dbReference>
<evidence type="ECO:0000256" key="3">
    <source>
        <dbReference type="PROSITE-ProRule" id="PRU00169"/>
    </source>
</evidence>
<dbReference type="InterPro" id="IPR011006">
    <property type="entry name" value="CheY-like_superfamily"/>
</dbReference>
<dbReference type="EMBL" id="AUXW01000181">
    <property type="protein sequence ID" value="KKE81645.1"/>
    <property type="molecule type" value="Genomic_DNA"/>
</dbReference>
<evidence type="ECO:0000259" key="4">
    <source>
        <dbReference type="PROSITE" id="PS50110"/>
    </source>
</evidence>
<dbReference type="RefSeq" id="WP_052961119.1">
    <property type="nucleotide sequence ID" value="NZ_AUXW01000181.1"/>
</dbReference>
<dbReference type="AlphaFoldDB" id="A0A0F6A645"/>
<dbReference type="InterPro" id="IPR001789">
    <property type="entry name" value="Sig_transdc_resp-reg_receiver"/>
</dbReference>
<dbReference type="PANTHER" id="PTHR45339:SF1">
    <property type="entry name" value="HYBRID SIGNAL TRANSDUCTION HISTIDINE KINASE J"/>
    <property type="match status" value="1"/>
</dbReference>
<evidence type="ECO:0000256" key="1">
    <source>
        <dbReference type="ARBA" id="ARBA00022553"/>
    </source>
</evidence>
<feature type="modified residue" description="4-aspartylphosphate" evidence="3">
    <location>
        <position position="313"/>
    </location>
</feature>
<evidence type="ECO:0000313" key="5">
    <source>
        <dbReference type="EMBL" id="KKE81645.1"/>
    </source>
</evidence>
<proteinExistence type="predicted"/>
<dbReference type="SMART" id="SM00448">
    <property type="entry name" value="REC"/>
    <property type="match status" value="1"/>
</dbReference>
<dbReference type="Proteomes" id="UP000033434">
    <property type="component" value="Unassembled WGS sequence"/>
</dbReference>
<accession>A0A0F6A645</accession>
<dbReference type="PANTHER" id="PTHR45339">
    <property type="entry name" value="HYBRID SIGNAL TRANSDUCTION HISTIDINE KINASE J"/>
    <property type="match status" value="1"/>
</dbReference>
<keyword evidence="1 3" id="KW-0597">Phosphoprotein</keyword>
<dbReference type="PROSITE" id="PS50110">
    <property type="entry name" value="RESPONSE_REGULATORY"/>
    <property type="match status" value="1"/>
</dbReference>
<feature type="domain" description="Response regulatory" evidence="4">
    <location>
        <begin position="264"/>
        <end position="380"/>
    </location>
</feature>
<keyword evidence="2" id="KW-0902">Two-component regulatory system</keyword>